<sequence length="255" mass="29176">MATEWYYKQSVETLGPYTFYQMIEMVREEQSLPETMVRPNYMDEWQWADSVVGLFHMPRLAPATLPPVRSVVDTVNNNFADADDSEDFLAESDDQESTAPIQERILEHDTNFEHDSEVDLNDEVEFGAYSDETWVSTLNTAVERIDVRAPKQEEPSRSRQIVPTMSLSFLECLVFRKLILVVAMLLCASAGIYGFVNWSEKQNMIVPSLKPPEAKLIFPLIGEYSSFAYWKYFVDSDFCCCLNLPCRLVAGGTSR</sequence>
<organism evidence="3 4">
    <name type="scientific">Gimesia aquarii</name>
    <dbReference type="NCBI Taxonomy" id="2527964"/>
    <lineage>
        <taxon>Bacteria</taxon>
        <taxon>Pseudomonadati</taxon>
        <taxon>Planctomycetota</taxon>
        <taxon>Planctomycetia</taxon>
        <taxon>Planctomycetales</taxon>
        <taxon>Planctomycetaceae</taxon>
        <taxon>Gimesia</taxon>
    </lineage>
</organism>
<gene>
    <name evidence="3" type="ORF">V144x_19750</name>
</gene>
<name>A0A517VU34_9PLAN</name>
<evidence type="ECO:0000259" key="2">
    <source>
        <dbReference type="Pfam" id="PF14237"/>
    </source>
</evidence>
<keyword evidence="1" id="KW-1133">Transmembrane helix</keyword>
<evidence type="ECO:0000313" key="3">
    <source>
        <dbReference type="EMBL" id="QDT96518.1"/>
    </source>
</evidence>
<dbReference type="EMBL" id="CP037920">
    <property type="protein sequence ID" value="QDT96518.1"/>
    <property type="molecule type" value="Genomic_DNA"/>
</dbReference>
<keyword evidence="1" id="KW-0812">Transmembrane</keyword>
<protein>
    <recommendedName>
        <fullName evidence="2">GYF domain-containing protein</fullName>
    </recommendedName>
</protein>
<dbReference type="KEGG" id="gaw:V144x_19750"/>
<dbReference type="InterPro" id="IPR025640">
    <property type="entry name" value="GYF_2"/>
</dbReference>
<keyword evidence="1" id="KW-0472">Membrane</keyword>
<dbReference type="Proteomes" id="UP000318704">
    <property type="component" value="Chromosome"/>
</dbReference>
<dbReference type="Pfam" id="PF14237">
    <property type="entry name" value="GYF_2"/>
    <property type="match status" value="1"/>
</dbReference>
<dbReference type="RefSeq" id="WP_144984789.1">
    <property type="nucleotide sequence ID" value="NZ_CP037920.1"/>
</dbReference>
<proteinExistence type="predicted"/>
<evidence type="ECO:0000256" key="1">
    <source>
        <dbReference type="SAM" id="Phobius"/>
    </source>
</evidence>
<accession>A0A517VU34</accession>
<feature type="transmembrane region" description="Helical" evidence="1">
    <location>
        <begin position="178"/>
        <end position="196"/>
    </location>
</feature>
<evidence type="ECO:0000313" key="4">
    <source>
        <dbReference type="Proteomes" id="UP000318704"/>
    </source>
</evidence>
<reference evidence="3 4" key="1">
    <citation type="submission" date="2019-03" db="EMBL/GenBank/DDBJ databases">
        <title>Deep-cultivation of Planctomycetes and their phenomic and genomic characterization uncovers novel biology.</title>
        <authorList>
            <person name="Wiegand S."/>
            <person name="Jogler M."/>
            <person name="Boedeker C."/>
            <person name="Pinto D."/>
            <person name="Vollmers J."/>
            <person name="Rivas-Marin E."/>
            <person name="Kohn T."/>
            <person name="Peeters S.H."/>
            <person name="Heuer A."/>
            <person name="Rast P."/>
            <person name="Oberbeckmann S."/>
            <person name="Bunk B."/>
            <person name="Jeske O."/>
            <person name="Meyerdierks A."/>
            <person name="Storesund J.E."/>
            <person name="Kallscheuer N."/>
            <person name="Luecker S."/>
            <person name="Lage O.M."/>
            <person name="Pohl T."/>
            <person name="Merkel B.J."/>
            <person name="Hornburger P."/>
            <person name="Mueller R.-W."/>
            <person name="Bruemmer F."/>
            <person name="Labrenz M."/>
            <person name="Spormann A.M."/>
            <person name="Op den Camp H."/>
            <person name="Overmann J."/>
            <person name="Amann R."/>
            <person name="Jetten M.S.M."/>
            <person name="Mascher T."/>
            <person name="Medema M.H."/>
            <person name="Devos D.P."/>
            <person name="Kaster A.-K."/>
            <person name="Ovreas L."/>
            <person name="Rohde M."/>
            <person name="Galperin M.Y."/>
            <person name="Jogler C."/>
        </authorList>
    </citation>
    <scope>NUCLEOTIDE SEQUENCE [LARGE SCALE GENOMIC DNA]</scope>
    <source>
        <strain evidence="3 4">V144</strain>
    </source>
</reference>
<dbReference type="AlphaFoldDB" id="A0A517VU34"/>
<feature type="domain" description="GYF" evidence="2">
    <location>
        <begin position="5"/>
        <end position="53"/>
    </location>
</feature>